<keyword evidence="9" id="KW-0793">Thylakoid</keyword>
<keyword evidence="13" id="KW-0812">Transmembrane</keyword>
<dbReference type="InterPro" id="IPR006814">
    <property type="entry name" value="PSII_PsbR"/>
</dbReference>
<dbReference type="InterPro" id="IPR036188">
    <property type="entry name" value="FAD/NAD-bd_sf"/>
</dbReference>
<dbReference type="GO" id="GO:0009654">
    <property type="term" value="C:photosystem II oxygen evolving complex"/>
    <property type="evidence" value="ECO:0007669"/>
    <property type="project" value="InterPro"/>
</dbReference>
<evidence type="ECO:0000256" key="7">
    <source>
        <dbReference type="ARBA" id="ARBA00022640"/>
    </source>
</evidence>
<evidence type="ECO:0000313" key="14">
    <source>
        <dbReference type="EMBL" id="BBH01538.1"/>
    </source>
</evidence>
<evidence type="ECO:0000256" key="4">
    <source>
        <dbReference type="ARBA" id="ARBA00018725"/>
    </source>
</evidence>
<keyword evidence="11" id="KW-0604">Photosystem II</keyword>
<keyword evidence="8" id="KW-0809">Transit peptide</keyword>
<evidence type="ECO:0000256" key="6">
    <source>
        <dbReference type="ARBA" id="ARBA00022531"/>
    </source>
</evidence>
<evidence type="ECO:0000256" key="11">
    <source>
        <dbReference type="ARBA" id="ARBA00023276"/>
    </source>
</evidence>
<evidence type="ECO:0000256" key="3">
    <source>
        <dbReference type="ARBA" id="ARBA00006659"/>
    </source>
</evidence>
<dbReference type="Gene3D" id="3.50.50.60">
    <property type="entry name" value="FAD/NAD(P)-binding domain"/>
    <property type="match status" value="1"/>
</dbReference>
<gene>
    <name evidence="14" type="ORF">Prudu_011831</name>
</gene>
<dbReference type="Gene3D" id="3.90.660.10">
    <property type="match status" value="1"/>
</dbReference>
<proteinExistence type="inferred from homology"/>
<dbReference type="PANTHER" id="PTHR16128">
    <property type="entry name" value="FAD/NAD(P)-BINDING OXIDOREDUCTASE FAMILY PROTEIN"/>
    <property type="match status" value="1"/>
</dbReference>
<reference evidence="14" key="1">
    <citation type="journal article" date="2019" name="Science">
        <title>Mutation of a bHLH transcription factor allowed almond domestication.</title>
        <authorList>
            <person name="Sanchez-Perez R."/>
            <person name="Pavan S."/>
            <person name="Mazzeo R."/>
            <person name="Moldovan C."/>
            <person name="Aiese Cigliano R."/>
            <person name="Del Cueto J."/>
            <person name="Ricciardi F."/>
            <person name="Lotti C."/>
            <person name="Ricciardi L."/>
            <person name="Dicenta F."/>
            <person name="Lopez-Marques R.L."/>
            <person name="Lindberg Moller B."/>
        </authorList>
    </citation>
    <scope>NUCLEOTIDE SEQUENCE</scope>
</reference>
<evidence type="ECO:0000256" key="1">
    <source>
        <dbReference type="ARBA" id="ARBA00002966"/>
    </source>
</evidence>
<dbReference type="SUPFAM" id="SSF51905">
    <property type="entry name" value="FAD/NAD(P)-binding domain"/>
    <property type="match status" value="1"/>
</dbReference>
<dbReference type="PANTHER" id="PTHR16128:SF5">
    <property type="entry name" value="FAD_NAD(P)-BINDING OXIDOREDUCTASE FAMILY PROTEIN"/>
    <property type="match status" value="1"/>
</dbReference>
<comment type="function">
    <text evidence="1">Associated with the oxygen-evolving complex of photosystem II.</text>
</comment>
<keyword evidence="5" id="KW-0150">Chloroplast</keyword>
<evidence type="ECO:0000256" key="9">
    <source>
        <dbReference type="ARBA" id="ARBA00023078"/>
    </source>
</evidence>
<keyword evidence="6" id="KW-0602">Photosynthesis</keyword>
<organism evidence="14">
    <name type="scientific">Prunus dulcis</name>
    <name type="common">Almond</name>
    <name type="synonym">Amygdalus dulcis</name>
    <dbReference type="NCBI Taxonomy" id="3755"/>
    <lineage>
        <taxon>Eukaryota</taxon>
        <taxon>Viridiplantae</taxon>
        <taxon>Streptophyta</taxon>
        <taxon>Embryophyta</taxon>
        <taxon>Tracheophyta</taxon>
        <taxon>Spermatophyta</taxon>
        <taxon>Magnoliopsida</taxon>
        <taxon>eudicotyledons</taxon>
        <taxon>Gunneridae</taxon>
        <taxon>Pentapetalae</taxon>
        <taxon>rosids</taxon>
        <taxon>fabids</taxon>
        <taxon>Rosales</taxon>
        <taxon>Rosaceae</taxon>
        <taxon>Amygdaloideae</taxon>
        <taxon>Amygdaleae</taxon>
        <taxon>Prunus</taxon>
    </lineage>
</organism>
<feature type="transmembrane region" description="Helical" evidence="13">
    <location>
        <begin position="589"/>
        <end position="615"/>
    </location>
</feature>
<comment type="subcellular location">
    <subcellularLocation>
        <location evidence="2">Plastid</location>
        <location evidence="2">Chloroplast thylakoid membrane</location>
    </subcellularLocation>
</comment>
<dbReference type="Pfam" id="PF13450">
    <property type="entry name" value="NAD_binding_8"/>
    <property type="match status" value="1"/>
</dbReference>
<evidence type="ECO:0000256" key="8">
    <source>
        <dbReference type="ARBA" id="ARBA00022946"/>
    </source>
</evidence>
<keyword evidence="10 13" id="KW-0472">Membrane</keyword>
<dbReference type="EMBL" id="AP019300">
    <property type="protein sequence ID" value="BBH01538.1"/>
    <property type="molecule type" value="Genomic_DNA"/>
</dbReference>
<evidence type="ECO:0000256" key="5">
    <source>
        <dbReference type="ARBA" id="ARBA00022528"/>
    </source>
</evidence>
<accession>A0A4Y1RCD7</accession>
<protein>
    <recommendedName>
        <fullName evidence="4">Photosystem II 10 kDa polypeptide, chloroplastic</fullName>
    </recommendedName>
</protein>
<dbReference type="Pfam" id="PF04725">
    <property type="entry name" value="PsbR"/>
    <property type="match status" value="1"/>
</dbReference>
<evidence type="ECO:0000256" key="12">
    <source>
        <dbReference type="SAM" id="MobiDB-lite"/>
    </source>
</evidence>
<dbReference type="GO" id="GO:0015979">
    <property type="term" value="P:photosynthesis"/>
    <property type="evidence" value="ECO:0007669"/>
    <property type="project" value="UniProtKB-KW"/>
</dbReference>
<dbReference type="GO" id="GO:0009535">
    <property type="term" value="C:chloroplast thylakoid membrane"/>
    <property type="evidence" value="ECO:0007669"/>
    <property type="project" value="UniProtKB-SubCell"/>
</dbReference>
<comment type="similarity">
    <text evidence="3">Belongs to the psbR family.</text>
</comment>
<sequence length="630" mass="69126">MARHVYVSVMEKVKIREFRNRGSIESGLGCFGIMSSPPRYGLKIKFESSVVQQNPTQSALHFSLTTANYLFRRDVDGGEERAQKKKKEHMIMNSTKVAVVGSGRAVCASNLARNGISVTLFESTRGPGGRMSQRREVAEDGKELLFDHGAPFFNANNTEVRGLVHEWEAKGLVACWREKFGCFDRVSNKFVDLEQEGLISKRYVGIPGMNSVCRALCHEPGVESKFGVSVGRLEWLEDESLWSLIGLDGANLGQFKGVVAADKNVVSPRFTSVTGRPPPLDLSLVTELAVKLNDIPVRPCFALMIAFAEPLSSVRYLLWHSLKLYGFSIKNSEVLSWAHCDSSKPGRSTSSERWVLHSTMEYAQTIIAQTGLQKPSNATLTKVAEELFQELQSMGLNISQPLFKKAHRWGAAFPATSIAREEKCLWDKNKRLAICGDFCVSPDVEGAINQPQNHSHVGLRCHKPHDSQSSKLQRKLKAQRLRVKMAASVMASVSLKPSPFTVEKSAVRGLPSLARTSSSFKVQASGGKKIKTDTPYGTGGGMNLKDGKDASGRKPTGKGVYQFVDKYGANVDGYSPIYNRDEWSPSGDVYAGGATGLAIWAVTLLGILAGVLFLFTTQLDLCKSCLVCML</sequence>
<dbReference type="AlphaFoldDB" id="A0A4Y1RCD7"/>
<keyword evidence="7" id="KW-0934">Plastid</keyword>
<evidence type="ECO:0000256" key="10">
    <source>
        <dbReference type="ARBA" id="ARBA00023136"/>
    </source>
</evidence>
<feature type="region of interest" description="Disordered" evidence="12">
    <location>
        <begin position="531"/>
        <end position="553"/>
    </location>
</feature>
<keyword evidence="13" id="KW-1133">Transmembrane helix</keyword>
<evidence type="ECO:0000256" key="2">
    <source>
        <dbReference type="ARBA" id="ARBA00004334"/>
    </source>
</evidence>
<evidence type="ECO:0000256" key="13">
    <source>
        <dbReference type="SAM" id="Phobius"/>
    </source>
</evidence>
<name>A0A4Y1RCD7_PRUDU</name>